<dbReference type="InterPro" id="IPR006076">
    <property type="entry name" value="FAD-dep_OxRdtase"/>
</dbReference>
<dbReference type="PANTHER" id="PTHR13847:SF281">
    <property type="entry name" value="FAD DEPENDENT OXIDOREDUCTASE DOMAIN-CONTAINING PROTEIN"/>
    <property type="match status" value="1"/>
</dbReference>
<dbReference type="Gene3D" id="3.30.9.10">
    <property type="entry name" value="D-Amino Acid Oxidase, subunit A, domain 2"/>
    <property type="match status" value="1"/>
</dbReference>
<reference evidence="2 3" key="1">
    <citation type="submission" date="2020-04" db="EMBL/GenBank/DDBJ databases">
        <title>Flammeovirga sp. SR4, a novel species isolated from seawater.</title>
        <authorList>
            <person name="Wang X."/>
        </authorList>
    </citation>
    <scope>NUCLEOTIDE SEQUENCE [LARGE SCALE GENOMIC DNA]</scope>
    <source>
        <strain evidence="2 3">ATCC 23126</strain>
    </source>
</reference>
<dbReference type="GO" id="GO:0005737">
    <property type="term" value="C:cytoplasm"/>
    <property type="evidence" value="ECO:0007669"/>
    <property type="project" value="TreeGrafter"/>
</dbReference>
<feature type="domain" description="FAD dependent oxidoreductase" evidence="1">
    <location>
        <begin position="14"/>
        <end position="369"/>
    </location>
</feature>
<proteinExistence type="predicted"/>
<dbReference type="EMBL" id="JABANE010000053">
    <property type="protein sequence ID" value="NME69995.1"/>
    <property type="molecule type" value="Genomic_DNA"/>
</dbReference>
<dbReference type="SUPFAM" id="SSF51905">
    <property type="entry name" value="FAD/NAD(P)-binding domain"/>
    <property type="match status" value="1"/>
</dbReference>
<accession>A0A7X9RWI3</accession>
<dbReference type="Gene3D" id="3.50.50.60">
    <property type="entry name" value="FAD/NAD(P)-binding domain"/>
    <property type="match status" value="1"/>
</dbReference>
<evidence type="ECO:0000313" key="2">
    <source>
        <dbReference type="EMBL" id="NME69995.1"/>
    </source>
</evidence>
<evidence type="ECO:0000259" key="1">
    <source>
        <dbReference type="Pfam" id="PF01266"/>
    </source>
</evidence>
<evidence type="ECO:0000313" key="3">
    <source>
        <dbReference type="Proteomes" id="UP000576082"/>
    </source>
</evidence>
<dbReference type="Proteomes" id="UP000576082">
    <property type="component" value="Unassembled WGS sequence"/>
</dbReference>
<sequence>MISFWEKDSFIQYDFIIIGSGIVGLTTAIEYKESHPKEKVLIIEKGILPLGASTKNAGFACFGSLTEICDDLENMPADKVIETVEKRYIGLQKLRKRLGDSNFGFQQLGGYELITEEQKKYLERTEEINTLLYPIFKEKVFSVANDKIKSFGFHHKTVKHLLFNQFEGQIHTGKMMKGLIDLARSIDIEIITGTEVTDFVDDGDKVIVNCRNQTQKVDFYAEKISICVNAFAQKLLPQLEVHPGRGQVVITNPIQDLPIKGTFHMDRGYYYFRNVGNRILLGGGRNLDYEGETTTEIKTTSNIIHHLQLLLKEVILPQTPHYIDMKWAGIMAFGDQKAPIIKLLSDRIGIGVRMGGMGVAIGSEVGKEINNLFD</sequence>
<dbReference type="RefSeq" id="WP_169658246.1">
    <property type="nucleotide sequence ID" value="NZ_JABANE010000053.1"/>
</dbReference>
<gene>
    <name evidence="2" type="ORF">HHU12_18625</name>
</gene>
<dbReference type="AlphaFoldDB" id="A0A7X9RWI3"/>
<dbReference type="InterPro" id="IPR036188">
    <property type="entry name" value="FAD/NAD-bd_sf"/>
</dbReference>
<keyword evidence="3" id="KW-1185">Reference proteome</keyword>
<dbReference type="PANTHER" id="PTHR13847">
    <property type="entry name" value="SARCOSINE DEHYDROGENASE-RELATED"/>
    <property type="match status" value="1"/>
</dbReference>
<dbReference type="Pfam" id="PF01266">
    <property type="entry name" value="DAO"/>
    <property type="match status" value="1"/>
</dbReference>
<name>A0A7X9RWI3_9BACT</name>
<protein>
    <submittedName>
        <fullName evidence="2">FAD-binding oxidoreductase</fullName>
    </submittedName>
</protein>
<organism evidence="2 3">
    <name type="scientific">Flammeovirga aprica JL-4</name>
    <dbReference type="NCBI Taxonomy" id="694437"/>
    <lineage>
        <taxon>Bacteria</taxon>
        <taxon>Pseudomonadati</taxon>
        <taxon>Bacteroidota</taxon>
        <taxon>Cytophagia</taxon>
        <taxon>Cytophagales</taxon>
        <taxon>Flammeovirgaceae</taxon>
        <taxon>Flammeovirga</taxon>
    </lineage>
</organism>
<comment type="caution">
    <text evidence="2">The sequence shown here is derived from an EMBL/GenBank/DDBJ whole genome shotgun (WGS) entry which is preliminary data.</text>
</comment>